<dbReference type="Proteomes" id="UP001224775">
    <property type="component" value="Unassembled WGS sequence"/>
</dbReference>
<reference evidence="2" key="1">
    <citation type="submission" date="2023-06" db="EMBL/GenBank/DDBJ databases">
        <title>Survivors Of The Sea: Transcriptome response of Skeletonema marinoi to long-term dormancy.</title>
        <authorList>
            <person name="Pinder M.I.M."/>
            <person name="Kourtchenko O."/>
            <person name="Robertson E.K."/>
            <person name="Larsson T."/>
            <person name="Maumus F."/>
            <person name="Osuna-Cruz C.M."/>
            <person name="Vancaester E."/>
            <person name="Stenow R."/>
            <person name="Vandepoele K."/>
            <person name="Ploug H."/>
            <person name="Bruchert V."/>
            <person name="Godhe A."/>
            <person name="Topel M."/>
        </authorList>
    </citation>
    <scope>NUCLEOTIDE SEQUENCE</scope>
    <source>
        <strain evidence="2">R05AC</strain>
    </source>
</reference>
<proteinExistence type="predicted"/>
<keyword evidence="2" id="KW-0223">Dioxygenase</keyword>
<keyword evidence="2" id="KW-0560">Oxidoreductase</keyword>
<dbReference type="SUPFAM" id="SSF51197">
    <property type="entry name" value="Clavaminate synthase-like"/>
    <property type="match status" value="1"/>
</dbReference>
<name>A0AAD8Y2G1_9STRA</name>
<keyword evidence="3" id="KW-1185">Reference proteome</keyword>
<dbReference type="Gene3D" id="2.60.120.620">
    <property type="entry name" value="q2cbj1_9rhob like domain"/>
    <property type="match status" value="1"/>
</dbReference>
<dbReference type="PANTHER" id="PTHR37563:SF2">
    <property type="entry name" value="PHYTANOYL-COA DIOXYGENASE FAMILY PROTEIN (AFU_ORTHOLOGUE AFUA_2G03330)"/>
    <property type="match status" value="1"/>
</dbReference>
<dbReference type="GO" id="GO:0051213">
    <property type="term" value="F:dioxygenase activity"/>
    <property type="evidence" value="ECO:0007669"/>
    <property type="project" value="UniProtKB-KW"/>
</dbReference>
<evidence type="ECO:0000256" key="1">
    <source>
        <dbReference type="SAM" id="MobiDB-lite"/>
    </source>
</evidence>
<dbReference type="InterPro" id="IPR051961">
    <property type="entry name" value="Fungal_Metabolite_Diox"/>
</dbReference>
<feature type="compositionally biased region" description="Basic residues" evidence="1">
    <location>
        <begin position="50"/>
        <end position="59"/>
    </location>
</feature>
<organism evidence="2 3">
    <name type="scientific">Skeletonema marinoi</name>
    <dbReference type="NCBI Taxonomy" id="267567"/>
    <lineage>
        <taxon>Eukaryota</taxon>
        <taxon>Sar</taxon>
        <taxon>Stramenopiles</taxon>
        <taxon>Ochrophyta</taxon>
        <taxon>Bacillariophyta</taxon>
        <taxon>Coscinodiscophyceae</taxon>
        <taxon>Thalassiosirophycidae</taxon>
        <taxon>Thalassiosirales</taxon>
        <taxon>Skeletonemataceae</taxon>
        <taxon>Skeletonema</taxon>
        <taxon>Skeletonema marinoi-dohrnii complex</taxon>
    </lineage>
</organism>
<dbReference type="Pfam" id="PF05721">
    <property type="entry name" value="PhyH"/>
    <property type="match status" value="1"/>
</dbReference>
<dbReference type="EMBL" id="JATAAI010000021">
    <property type="protein sequence ID" value="KAK1738197.1"/>
    <property type="molecule type" value="Genomic_DNA"/>
</dbReference>
<dbReference type="InterPro" id="IPR008775">
    <property type="entry name" value="Phytyl_CoA_dOase-like"/>
</dbReference>
<evidence type="ECO:0000313" key="2">
    <source>
        <dbReference type="EMBL" id="KAK1738197.1"/>
    </source>
</evidence>
<gene>
    <name evidence="2" type="ORF">QTG54_010866</name>
</gene>
<sequence length="392" mass="43332">MNLFGNSTAAPSLTESIFGSSPSNTDNPPSNNDLFSKSIPQQQPPSESRKRPRTGKKHTEKPSVKKATSETPRQTLQRRHTQSQHSILEQFTISAQDYQHSGGEDELYTDVRSLMRHHGLVILRNALSEQDVTTITTIADDTQRHICDALDAKKIPYNSSVANEETETFVYKELAVRCQGRMDVRYDYDDNVTTRTTKQQQQQLPSSLIELVDNLAASILHGAEPPSLVYSGWIFSHPGSANQPWHTDGSPLFGNGINESLPSYAINIFVGLHNADELLVLGPTEFVVGSHQMDPEVVMDTMIDTAVPAVIGKGDVLLYDYRVCHRGTANLSSTLSVAPSSASLSASGVVDKEDDHDETSGGGVVRKVLYQMYARPWFKEHLNFGEKSLFEE</sequence>
<dbReference type="AlphaFoldDB" id="A0AAD8Y2G1"/>
<comment type="caution">
    <text evidence="2">The sequence shown here is derived from an EMBL/GenBank/DDBJ whole genome shotgun (WGS) entry which is preliminary data.</text>
</comment>
<feature type="region of interest" description="Disordered" evidence="1">
    <location>
        <begin position="1"/>
        <end position="85"/>
    </location>
</feature>
<protein>
    <submittedName>
        <fullName evidence="2">Phytanoyl-CoA dioxygenase family protein</fullName>
    </submittedName>
</protein>
<evidence type="ECO:0000313" key="3">
    <source>
        <dbReference type="Proteomes" id="UP001224775"/>
    </source>
</evidence>
<feature type="compositionally biased region" description="Polar residues" evidence="1">
    <location>
        <begin position="34"/>
        <end position="46"/>
    </location>
</feature>
<accession>A0AAD8Y2G1</accession>
<feature type="compositionally biased region" description="Polar residues" evidence="1">
    <location>
        <begin position="1"/>
        <end position="19"/>
    </location>
</feature>
<feature type="compositionally biased region" description="Low complexity" evidence="1">
    <location>
        <begin position="20"/>
        <end position="33"/>
    </location>
</feature>
<dbReference type="PANTHER" id="PTHR37563">
    <property type="entry name" value="PHYTANOYL-COA DIOXYGENASE FAMILY PROTEIN (AFU_ORTHOLOGUE AFUA_2G03330)"/>
    <property type="match status" value="1"/>
</dbReference>